<dbReference type="Pfam" id="PF00425">
    <property type="entry name" value="Chorismate_bind"/>
    <property type="match status" value="1"/>
</dbReference>
<feature type="domain" description="Chorismate-utilising enzyme C-terminal" evidence="1">
    <location>
        <begin position="120"/>
        <end position="373"/>
    </location>
</feature>
<evidence type="ECO:0000259" key="1">
    <source>
        <dbReference type="Pfam" id="PF00425"/>
    </source>
</evidence>
<dbReference type="PANTHER" id="PTHR11236:SF50">
    <property type="entry name" value="AMINODEOXYCHORISMATE SYNTHASE COMPONENT 1"/>
    <property type="match status" value="1"/>
</dbReference>
<dbReference type="PANTHER" id="PTHR11236">
    <property type="entry name" value="AMINOBENZOATE/ANTHRANILATE SYNTHASE"/>
    <property type="match status" value="1"/>
</dbReference>
<gene>
    <name evidence="2" type="primary">trpE</name>
    <name evidence="2" type="ORF">lam_440</name>
</gene>
<dbReference type="HOGENOM" id="CLU_006493_1_2_5"/>
<dbReference type="STRING" id="1261131.lam_440"/>
<proteinExistence type="predicted"/>
<dbReference type="AlphaFoldDB" id="U6B7V0"/>
<dbReference type="InterPro" id="IPR015890">
    <property type="entry name" value="Chorismate_C"/>
</dbReference>
<dbReference type="KEGG" id="lar:lam_440"/>
<dbReference type="NCBIfam" id="TIGR00553">
    <property type="entry name" value="pabB"/>
    <property type="match status" value="1"/>
</dbReference>
<dbReference type="InterPro" id="IPR005802">
    <property type="entry name" value="ADC_synth_comp_1"/>
</dbReference>
<dbReference type="PATRIC" id="fig|1261131.3.peg.419"/>
<reference evidence="2 3" key="1">
    <citation type="journal article" date="2014" name="Mol. Plant Microbe Interact.">
        <title>The complete genome sequence of Candidatus Liberibacter americanus, associated with citrus Huanglongbing.</title>
        <authorList>
            <person name="Wulff N.A."/>
            <person name="Zhang S."/>
            <person name="Setubal J.C."/>
            <person name="Almeida N.F."/>
            <person name="Martins E.C."/>
            <person name="Harakava R."/>
            <person name="Kumar D."/>
            <person name="Rangel L.T."/>
            <person name="Foissac X."/>
            <person name="Bove J."/>
            <person name="Gabriel D.W."/>
        </authorList>
    </citation>
    <scope>NUCLEOTIDE SEQUENCE [LARGE SCALE GENOMIC DNA]</scope>
    <source>
        <strain evidence="2 3">Sao Paulo</strain>
    </source>
</reference>
<dbReference type="EMBL" id="CP006604">
    <property type="protein sequence ID" value="AHA27802.1"/>
    <property type="molecule type" value="Genomic_DNA"/>
</dbReference>
<dbReference type="eggNOG" id="COG0147">
    <property type="taxonomic scope" value="Bacteria"/>
</dbReference>
<dbReference type="GO" id="GO:0000162">
    <property type="term" value="P:L-tryptophan biosynthetic process"/>
    <property type="evidence" value="ECO:0007669"/>
    <property type="project" value="TreeGrafter"/>
</dbReference>
<keyword evidence="3" id="KW-1185">Reference proteome</keyword>
<dbReference type="InterPro" id="IPR019999">
    <property type="entry name" value="Anth_synth_I-like"/>
</dbReference>
<dbReference type="PRINTS" id="PR00095">
    <property type="entry name" value="ANTSNTHASEI"/>
</dbReference>
<organism evidence="2 3">
    <name type="scientific">Candidatus Liberibacter americanus str. Sao Paulo</name>
    <dbReference type="NCBI Taxonomy" id="1261131"/>
    <lineage>
        <taxon>Bacteria</taxon>
        <taxon>Pseudomonadati</taxon>
        <taxon>Pseudomonadota</taxon>
        <taxon>Alphaproteobacteria</taxon>
        <taxon>Hyphomicrobiales</taxon>
        <taxon>Rhizobiaceae</taxon>
        <taxon>Liberibacter</taxon>
    </lineage>
</organism>
<dbReference type="Gene3D" id="3.60.120.10">
    <property type="entry name" value="Anthranilate synthase"/>
    <property type="match status" value="1"/>
</dbReference>
<evidence type="ECO:0000313" key="2">
    <source>
        <dbReference type="EMBL" id="AHA27802.1"/>
    </source>
</evidence>
<sequence length="378" mass="43380">MKNGSPFILFRDDWKKDLLLFSDPVDIICARNEREFYPSFAKMEEARIKGKWLAGYISYEAGFLLNKSLKHLFKPRQDIPLICFGVFNSPPSKEDILLPHIYKKQKYFLHNPQISWDYKLYKRKFEQFYQNLRCGNCYQGNITFPITAEWLGDPLIAFCSLIEKQPVRYGSLVSLQEPIILSRSPELFFYINDKGIIETRPMKGTAPRGKNFEEDQKIIDNFKKENKNLSENIMIIDLLRNDIARICIPGTVNTHSLFEIESYNTLHQMISGVCGKISPNLKIKDIFSALFPCGSITGVPKIKSMQVLQQLEETPRGIYCGAIGFISPTSTMRFSVAIRTITLFPDNRAILNVGGAVTYESNAEAEYEECLLKSRFAI</sequence>
<dbReference type="GO" id="GO:0046820">
    <property type="term" value="F:4-amino-4-deoxychorismate synthase activity"/>
    <property type="evidence" value="ECO:0007669"/>
    <property type="project" value="TreeGrafter"/>
</dbReference>
<dbReference type="SUPFAM" id="SSF56322">
    <property type="entry name" value="ADC synthase"/>
    <property type="match status" value="1"/>
</dbReference>
<dbReference type="RefSeq" id="WP_007557197.1">
    <property type="nucleotide sequence ID" value="NC_022793.1"/>
</dbReference>
<protein>
    <submittedName>
        <fullName evidence="2">Anthranilate/para-aminobenzoate synthases component I</fullName>
    </submittedName>
</protein>
<dbReference type="Proteomes" id="UP000017862">
    <property type="component" value="Chromosome"/>
</dbReference>
<dbReference type="NCBIfam" id="NF005698">
    <property type="entry name" value="PRK07508.1"/>
    <property type="match status" value="1"/>
</dbReference>
<name>U6B7V0_9HYPH</name>
<dbReference type="InterPro" id="IPR005801">
    <property type="entry name" value="ADC_synthase"/>
</dbReference>
<accession>U6B7V0</accession>
<evidence type="ECO:0000313" key="3">
    <source>
        <dbReference type="Proteomes" id="UP000017862"/>
    </source>
</evidence>
<dbReference type="GO" id="GO:0009396">
    <property type="term" value="P:folic acid-containing compound biosynthetic process"/>
    <property type="evidence" value="ECO:0007669"/>
    <property type="project" value="InterPro"/>
</dbReference>